<accession>A0A922IB72</accession>
<keyword evidence="5" id="KW-0496">Mitochondrion</keyword>
<name>A0A922IB72_DERFA</name>
<organism evidence="7 8">
    <name type="scientific">Dermatophagoides farinae</name>
    <name type="common">American house dust mite</name>
    <dbReference type="NCBI Taxonomy" id="6954"/>
    <lineage>
        <taxon>Eukaryota</taxon>
        <taxon>Metazoa</taxon>
        <taxon>Ecdysozoa</taxon>
        <taxon>Arthropoda</taxon>
        <taxon>Chelicerata</taxon>
        <taxon>Arachnida</taxon>
        <taxon>Acari</taxon>
        <taxon>Acariformes</taxon>
        <taxon>Sarcoptiformes</taxon>
        <taxon>Astigmata</taxon>
        <taxon>Psoroptidia</taxon>
        <taxon>Analgoidea</taxon>
        <taxon>Pyroglyphidae</taxon>
        <taxon>Dermatophagoidinae</taxon>
        <taxon>Dermatophagoides</taxon>
    </lineage>
</organism>
<evidence type="ECO:0000313" key="8">
    <source>
        <dbReference type="Proteomes" id="UP000790347"/>
    </source>
</evidence>
<evidence type="ECO:0000256" key="6">
    <source>
        <dbReference type="ARBA" id="ARBA00023274"/>
    </source>
</evidence>
<dbReference type="EMBL" id="ASGP02000001">
    <property type="protein sequence ID" value="KAH9527046.1"/>
    <property type="molecule type" value="Genomic_DNA"/>
</dbReference>
<keyword evidence="3" id="KW-0809">Transit peptide</keyword>
<comment type="subcellular location">
    <subcellularLocation>
        <location evidence="1">Mitochondrion</location>
    </subcellularLocation>
</comment>
<reference evidence="7" key="2">
    <citation type="journal article" date="2022" name="Res Sq">
        <title>Comparative Genomics Reveals Insights into the Divergent Evolution of Astigmatic Mites and Household Pest Adaptations.</title>
        <authorList>
            <person name="Xiong Q."/>
            <person name="Wan A.T.-Y."/>
            <person name="Liu X.-Y."/>
            <person name="Fung C.S.-H."/>
            <person name="Xiao X."/>
            <person name="Malainual N."/>
            <person name="Hou J."/>
            <person name="Wang L."/>
            <person name="Wang M."/>
            <person name="Yang K."/>
            <person name="Cui Y."/>
            <person name="Leung E."/>
            <person name="Nong W."/>
            <person name="Shin S.-K."/>
            <person name="Au S."/>
            <person name="Jeong K.Y."/>
            <person name="Chew F.T."/>
            <person name="Hui J."/>
            <person name="Leung T.F."/>
            <person name="Tungtrongchitr A."/>
            <person name="Zhong N."/>
            <person name="Liu Z."/>
            <person name="Tsui S."/>
        </authorList>
    </citation>
    <scope>NUCLEOTIDE SEQUENCE</scope>
    <source>
        <strain evidence="7">Derf</strain>
        <tissue evidence="7">Whole organism</tissue>
    </source>
</reference>
<evidence type="ECO:0000256" key="4">
    <source>
        <dbReference type="ARBA" id="ARBA00022980"/>
    </source>
</evidence>
<reference evidence="7" key="1">
    <citation type="submission" date="2013-05" db="EMBL/GenBank/DDBJ databases">
        <authorList>
            <person name="Yim A.K.Y."/>
            <person name="Chan T.F."/>
            <person name="Ji K.M."/>
            <person name="Liu X.Y."/>
            <person name="Zhou J.W."/>
            <person name="Li R.Q."/>
            <person name="Yang K.Y."/>
            <person name="Li J."/>
            <person name="Li M."/>
            <person name="Law P.T.W."/>
            <person name="Wu Y.L."/>
            <person name="Cai Z.L."/>
            <person name="Qin H."/>
            <person name="Bao Y."/>
            <person name="Leung R.K.K."/>
            <person name="Ng P.K.S."/>
            <person name="Zou J."/>
            <person name="Zhong X.J."/>
            <person name="Ran P.X."/>
            <person name="Zhong N.S."/>
            <person name="Liu Z.G."/>
            <person name="Tsui S.K.W."/>
        </authorList>
    </citation>
    <scope>NUCLEOTIDE SEQUENCE</scope>
    <source>
        <strain evidence="7">Derf</strain>
        <tissue evidence="7">Whole organism</tissue>
    </source>
</reference>
<comment type="caution">
    <text evidence="7">The sequence shown here is derived from an EMBL/GenBank/DDBJ whole genome shotgun (WGS) entry which is preliminary data.</text>
</comment>
<dbReference type="Pfam" id="PF09809">
    <property type="entry name" value="MRP-L27"/>
    <property type="match status" value="1"/>
</dbReference>
<proteinExistence type="inferred from homology"/>
<keyword evidence="8" id="KW-1185">Reference proteome</keyword>
<dbReference type="PANTHER" id="PTHR21338:SF0">
    <property type="entry name" value="LARGE RIBOSOMAL SUBUNIT PROTEIN ML41"/>
    <property type="match status" value="1"/>
</dbReference>
<dbReference type="GO" id="GO:0006412">
    <property type="term" value="P:translation"/>
    <property type="evidence" value="ECO:0007669"/>
    <property type="project" value="TreeGrafter"/>
</dbReference>
<sequence length="188" mass="22264">MFWHGCKNVVTIIASRNIQLKFTIIQCMRINTSSICNGRRNFRKFPIPNKRGIFEHNKLPKELLEKEYDFPIAIDDMRIRYPGVWFGRHFEYVPEMEPEIIVPKDLDNCQLKPYVSYRATEIHQSEFTAEDLFNTTYGTEIIRKYQDKQSIPESWTVYDERHVTDAKNKALKTGSDLFTHTSYFGNLK</sequence>
<evidence type="ECO:0000256" key="2">
    <source>
        <dbReference type="ARBA" id="ARBA00010152"/>
    </source>
</evidence>
<comment type="similarity">
    <text evidence="2">Belongs to the mitochondrion-specific ribosomal protein mL41 family.</text>
</comment>
<protein>
    <submittedName>
        <fullName evidence="7">39S ribosomal protein L41, mitochondrial</fullName>
    </submittedName>
</protein>
<dbReference type="GO" id="GO:0003735">
    <property type="term" value="F:structural constituent of ribosome"/>
    <property type="evidence" value="ECO:0007669"/>
    <property type="project" value="InterPro"/>
</dbReference>
<evidence type="ECO:0000256" key="1">
    <source>
        <dbReference type="ARBA" id="ARBA00004173"/>
    </source>
</evidence>
<dbReference type="InterPro" id="IPR019189">
    <property type="entry name" value="Ribosomal_mL41"/>
</dbReference>
<dbReference type="PANTHER" id="PTHR21338">
    <property type="entry name" value="MITOCHONDRIAL RIBOSOMAL PROTEIN L41"/>
    <property type="match status" value="1"/>
</dbReference>
<dbReference type="AlphaFoldDB" id="A0A922IB72"/>
<keyword evidence="4 7" id="KW-0689">Ribosomal protein</keyword>
<evidence type="ECO:0000256" key="5">
    <source>
        <dbReference type="ARBA" id="ARBA00023128"/>
    </source>
</evidence>
<dbReference type="Proteomes" id="UP000790347">
    <property type="component" value="Unassembled WGS sequence"/>
</dbReference>
<gene>
    <name evidence="7" type="primary">MRPL41</name>
    <name evidence="7" type="ORF">DERF_001094</name>
</gene>
<evidence type="ECO:0000313" key="7">
    <source>
        <dbReference type="EMBL" id="KAH9527046.1"/>
    </source>
</evidence>
<dbReference type="GO" id="GO:0005762">
    <property type="term" value="C:mitochondrial large ribosomal subunit"/>
    <property type="evidence" value="ECO:0007669"/>
    <property type="project" value="InterPro"/>
</dbReference>
<keyword evidence="6" id="KW-0687">Ribonucleoprotein</keyword>
<evidence type="ECO:0000256" key="3">
    <source>
        <dbReference type="ARBA" id="ARBA00022946"/>
    </source>
</evidence>